<feature type="binding site" evidence="9">
    <location>
        <position position="90"/>
    </location>
    <ligand>
        <name>Zn(2+)</name>
        <dbReference type="ChEBI" id="CHEBI:29105"/>
        <note>catalytic</note>
    </ligand>
</feature>
<feature type="active site" description="Proton donor/acceptor" evidence="9">
    <location>
        <position position="155"/>
    </location>
</feature>
<comment type="catalytic activity">
    <reaction evidence="1 9">
        <text>D-alanyl-D-alanine + H2O = 2 D-alanine</text>
        <dbReference type="Rhea" id="RHEA:20661"/>
        <dbReference type="ChEBI" id="CHEBI:15377"/>
        <dbReference type="ChEBI" id="CHEBI:57416"/>
        <dbReference type="ChEBI" id="CHEBI:57822"/>
        <dbReference type="EC" id="3.4.13.22"/>
    </reaction>
</comment>
<keyword evidence="2 9" id="KW-0645">Protease</keyword>
<dbReference type="EC" id="3.4.13.22" evidence="9"/>
<keyword evidence="3 9" id="KW-0479">Metal-binding</keyword>
<proteinExistence type="inferred from homology"/>
<dbReference type="HAMAP" id="MF_01924">
    <property type="entry name" value="A_A_dipeptidase"/>
    <property type="match status" value="1"/>
</dbReference>
<gene>
    <name evidence="10" type="ORF">SAE01_10180</name>
</gene>
<evidence type="ECO:0000256" key="2">
    <source>
        <dbReference type="ARBA" id="ARBA00022670"/>
    </source>
</evidence>
<evidence type="ECO:0000256" key="6">
    <source>
        <dbReference type="ARBA" id="ARBA00022997"/>
    </source>
</evidence>
<evidence type="ECO:0000256" key="4">
    <source>
        <dbReference type="ARBA" id="ARBA00022801"/>
    </source>
</evidence>
<comment type="caution">
    <text evidence="10">The sequence shown here is derived from an EMBL/GenBank/DDBJ whole genome shotgun (WGS) entry which is preliminary data.</text>
</comment>
<feature type="site" description="Transition state stabilizer" evidence="9">
    <location>
        <position position="63"/>
    </location>
</feature>
<dbReference type="PANTHER" id="PTHR43126">
    <property type="entry name" value="D-ALANYL-D-ALANINE DIPEPTIDASE"/>
    <property type="match status" value="1"/>
</dbReference>
<sequence length="182" mass="20741">MLQPFISQLVIDLKYATKNNFTGRVLYTEATAYARLPVAILLKKINEQLNKAGLGLKVYDAYRPYQVTKKMWKVVHDERYTANPTKGSGHNRGAAVDVTLVKISTGEELAMPTAFDDFSEKAHHGYNNLSKEVLDNRALLKTTMEKFGFVSLSTEWWHYSLPNAADRFELLDLSFNQLKHLN</sequence>
<keyword evidence="5 9" id="KW-0862">Zinc</keyword>
<dbReference type="GO" id="GO:0006508">
    <property type="term" value="P:proteolysis"/>
    <property type="evidence" value="ECO:0007669"/>
    <property type="project" value="UniProtKB-KW"/>
</dbReference>
<comment type="similarity">
    <text evidence="9">Belongs to the peptidase M15D family.</text>
</comment>
<dbReference type="InterPro" id="IPR009045">
    <property type="entry name" value="Zn_M74/Hedgehog-like"/>
</dbReference>
<feature type="binding site" evidence="9">
    <location>
        <position position="158"/>
    </location>
    <ligand>
        <name>Zn(2+)</name>
        <dbReference type="ChEBI" id="CHEBI:29105"/>
        <note>catalytic</note>
    </ligand>
</feature>
<keyword evidence="7 9" id="KW-0482">Metalloprotease</keyword>
<dbReference type="GO" id="GO:0008270">
    <property type="term" value="F:zinc ion binding"/>
    <property type="evidence" value="ECO:0007669"/>
    <property type="project" value="UniProtKB-UniRule"/>
</dbReference>
<dbReference type="GO" id="GO:0160237">
    <property type="term" value="F:D-Ala-D-Ala dipeptidase activity"/>
    <property type="evidence" value="ECO:0007669"/>
    <property type="project" value="UniProtKB-EC"/>
</dbReference>
<dbReference type="PIRSF" id="PIRSF026671">
    <property type="entry name" value="AA_dipeptidase"/>
    <property type="match status" value="1"/>
</dbReference>
<keyword evidence="4 9" id="KW-0378">Hydrolase</keyword>
<dbReference type="PANTHER" id="PTHR43126:SF1">
    <property type="entry name" value="D-ALANYL-D-ALANINE DIPEPTIDASE"/>
    <property type="match status" value="1"/>
</dbReference>
<dbReference type="GO" id="GO:0071555">
    <property type="term" value="P:cell wall organization"/>
    <property type="evidence" value="ECO:0007669"/>
    <property type="project" value="UniProtKB-KW"/>
</dbReference>
<dbReference type="Gene3D" id="3.30.1380.10">
    <property type="match status" value="1"/>
</dbReference>
<evidence type="ECO:0000256" key="7">
    <source>
        <dbReference type="ARBA" id="ARBA00023049"/>
    </source>
</evidence>
<dbReference type="SUPFAM" id="SSF55166">
    <property type="entry name" value="Hedgehog/DD-peptidase"/>
    <property type="match status" value="1"/>
</dbReference>
<comment type="cofactor">
    <cofactor evidence="9">
        <name>Zn(2+)</name>
        <dbReference type="ChEBI" id="CHEBI:29105"/>
    </cofactor>
    <text evidence="9">Binds 1 zinc ion per subunit.</text>
</comment>
<evidence type="ECO:0000313" key="11">
    <source>
        <dbReference type="Proteomes" id="UP000321513"/>
    </source>
</evidence>
<evidence type="ECO:0000256" key="9">
    <source>
        <dbReference type="HAMAP-Rule" id="MF_01924"/>
    </source>
</evidence>
<evidence type="ECO:0000313" key="10">
    <source>
        <dbReference type="EMBL" id="GEO08522.1"/>
    </source>
</evidence>
<accession>A0A512B983</accession>
<evidence type="ECO:0000256" key="8">
    <source>
        <dbReference type="ARBA" id="ARBA00023316"/>
    </source>
</evidence>
<name>A0A512B983_9BACT</name>
<dbReference type="AlphaFoldDB" id="A0A512B983"/>
<dbReference type="Pfam" id="PF01427">
    <property type="entry name" value="Peptidase_M15"/>
    <property type="match status" value="1"/>
</dbReference>
<keyword evidence="6 9" id="KW-0224">Dipeptidase</keyword>
<feature type="binding site" evidence="9">
    <location>
        <position position="97"/>
    </location>
    <ligand>
        <name>Zn(2+)</name>
        <dbReference type="ChEBI" id="CHEBI:29105"/>
        <note>catalytic</note>
    </ligand>
</feature>
<keyword evidence="8" id="KW-0961">Cell wall biogenesis/degradation</keyword>
<dbReference type="InterPro" id="IPR000755">
    <property type="entry name" value="A_A_dipeptidase"/>
</dbReference>
<dbReference type="GO" id="GO:0008237">
    <property type="term" value="F:metallopeptidase activity"/>
    <property type="evidence" value="ECO:0007669"/>
    <property type="project" value="UniProtKB-KW"/>
</dbReference>
<evidence type="ECO:0000256" key="3">
    <source>
        <dbReference type="ARBA" id="ARBA00022723"/>
    </source>
</evidence>
<dbReference type="EMBL" id="BJYT01000002">
    <property type="protein sequence ID" value="GEO08522.1"/>
    <property type="molecule type" value="Genomic_DNA"/>
</dbReference>
<evidence type="ECO:0000256" key="1">
    <source>
        <dbReference type="ARBA" id="ARBA00001362"/>
    </source>
</evidence>
<protein>
    <recommendedName>
        <fullName evidence="9">D-alanyl-D-alanine dipeptidase</fullName>
        <shortName evidence="9">D-Ala-D-Ala dipeptidase</shortName>
        <ecNumber evidence="9">3.4.13.22</ecNumber>
    </recommendedName>
</protein>
<organism evidence="10 11">
    <name type="scientific">Segetibacter aerophilus</name>
    <dbReference type="NCBI Taxonomy" id="670293"/>
    <lineage>
        <taxon>Bacteria</taxon>
        <taxon>Pseudomonadati</taxon>
        <taxon>Bacteroidota</taxon>
        <taxon>Chitinophagia</taxon>
        <taxon>Chitinophagales</taxon>
        <taxon>Chitinophagaceae</taxon>
        <taxon>Segetibacter</taxon>
    </lineage>
</organism>
<comment type="function">
    <text evidence="9">Catalyzes hydrolysis of the D-alanyl-D-alanine dipeptide.</text>
</comment>
<keyword evidence="11" id="KW-1185">Reference proteome</keyword>
<dbReference type="CDD" id="cd14840">
    <property type="entry name" value="D-Ala-D-Ala_dipeptidase_Aad"/>
    <property type="match status" value="1"/>
</dbReference>
<evidence type="ECO:0000256" key="5">
    <source>
        <dbReference type="ARBA" id="ARBA00022833"/>
    </source>
</evidence>
<dbReference type="Proteomes" id="UP000321513">
    <property type="component" value="Unassembled WGS sequence"/>
</dbReference>
<reference evidence="10 11" key="1">
    <citation type="submission" date="2019-07" db="EMBL/GenBank/DDBJ databases">
        <title>Whole genome shotgun sequence of Segetibacter aerophilus NBRC 106135.</title>
        <authorList>
            <person name="Hosoyama A."/>
            <person name="Uohara A."/>
            <person name="Ohji S."/>
            <person name="Ichikawa N."/>
        </authorList>
    </citation>
    <scope>NUCLEOTIDE SEQUENCE [LARGE SCALE GENOMIC DNA]</scope>
    <source>
        <strain evidence="10 11">NBRC 106135</strain>
    </source>
</reference>